<comment type="caution">
    <text evidence="5">The sequence shown here is derived from an EMBL/GenBank/DDBJ whole genome shotgun (WGS) entry which is preliminary data.</text>
</comment>
<dbReference type="RefSeq" id="WP_200390349.1">
    <property type="nucleotide sequence ID" value="NZ_JAENIO010000004.1"/>
</dbReference>
<feature type="coiled-coil region" evidence="2">
    <location>
        <begin position="146"/>
        <end position="173"/>
    </location>
</feature>
<evidence type="ECO:0000259" key="4">
    <source>
        <dbReference type="PROSITE" id="PS51123"/>
    </source>
</evidence>
<feature type="compositionally biased region" description="Basic and acidic residues" evidence="3">
    <location>
        <begin position="763"/>
        <end position="773"/>
    </location>
</feature>
<feature type="coiled-coil region" evidence="2">
    <location>
        <begin position="576"/>
        <end position="659"/>
    </location>
</feature>
<evidence type="ECO:0000256" key="2">
    <source>
        <dbReference type="SAM" id="Coils"/>
    </source>
</evidence>
<dbReference type="Gene3D" id="3.30.1330.60">
    <property type="entry name" value="OmpA-like domain"/>
    <property type="match status" value="1"/>
</dbReference>
<keyword evidence="6" id="KW-1185">Reference proteome</keyword>
<organism evidence="5 6">
    <name type="scientific">Roseibacillus ishigakijimensis</name>
    <dbReference type="NCBI Taxonomy" id="454146"/>
    <lineage>
        <taxon>Bacteria</taxon>
        <taxon>Pseudomonadati</taxon>
        <taxon>Verrucomicrobiota</taxon>
        <taxon>Verrucomicrobiia</taxon>
        <taxon>Verrucomicrobiales</taxon>
        <taxon>Verrucomicrobiaceae</taxon>
        <taxon>Roseibacillus</taxon>
    </lineage>
</organism>
<dbReference type="InterPro" id="IPR036737">
    <property type="entry name" value="OmpA-like_sf"/>
</dbReference>
<keyword evidence="1" id="KW-0472">Membrane</keyword>
<feature type="coiled-coil region" evidence="2">
    <location>
        <begin position="412"/>
        <end position="533"/>
    </location>
</feature>
<dbReference type="Gene3D" id="1.10.287.1490">
    <property type="match status" value="1"/>
</dbReference>
<dbReference type="Pfam" id="PF00691">
    <property type="entry name" value="OmpA"/>
    <property type="match status" value="1"/>
</dbReference>
<gene>
    <name evidence="5" type="ORF">JIN78_02470</name>
</gene>
<evidence type="ECO:0000313" key="6">
    <source>
        <dbReference type="Proteomes" id="UP000604083"/>
    </source>
</evidence>
<feature type="coiled-coil region" evidence="2">
    <location>
        <begin position="40"/>
        <end position="105"/>
    </location>
</feature>
<feature type="domain" description="OmpA-like" evidence="4">
    <location>
        <begin position="662"/>
        <end position="780"/>
    </location>
</feature>
<dbReference type="PANTHER" id="PTHR30329:SF21">
    <property type="entry name" value="LIPOPROTEIN YIAD-RELATED"/>
    <property type="match status" value="1"/>
</dbReference>
<keyword evidence="2" id="KW-0175">Coiled coil</keyword>
<evidence type="ECO:0000256" key="1">
    <source>
        <dbReference type="PROSITE-ProRule" id="PRU00473"/>
    </source>
</evidence>
<dbReference type="PANTHER" id="PTHR30329">
    <property type="entry name" value="STATOR ELEMENT OF FLAGELLAR MOTOR COMPLEX"/>
    <property type="match status" value="1"/>
</dbReference>
<feature type="region of interest" description="Disordered" evidence="3">
    <location>
        <begin position="291"/>
        <end position="315"/>
    </location>
</feature>
<name>A0A934RPV5_9BACT</name>
<dbReference type="PROSITE" id="PS51123">
    <property type="entry name" value="OMPA_2"/>
    <property type="match status" value="1"/>
</dbReference>
<accession>A0A934RPV5</accession>
<protein>
    <submittedName>
        <fullName evidence="5">OmpA family protein</fullName>
    </submittedName>
</protein>
<evidence type="ECO:0000256" key="3">
    <source>
        <dbReference type="SAM" id="MobiDB-lite"/>
    </source>
</evidence>
<sequence>MKRAFILLATANLAWGQEAAVTPKEEVTGANIGIVPIGEYEKAAAEIDRLRSELDQALQGKAGAQRALEKQGETAVNVAELRQQLQAARQKAAQALRASEQEQNEFAAREKQLAAKVNKIEADRAKVDADFERRLAGLQAEFGQQKGKWEGQLAEVEKERDAAQRKLEESELTRVRDNEAWRKAVADWRQKAEKALRTAQVREAQTAVANTARLAKEWQSERSQLEEKVVALGEQVSGLEKELGVSQEKAAQVVTLQQNLQEKSRALAEIGAESARLAEVWKKERAETQSELEKLRQQNATSAEELQQRDQRMAELEKSLADKDAALNSLAAEAEQLAKNWTEQRGGLQKTIDQLEAKVSGLDQKLTQAVERERLAIKNGQKANQEISTKLATQVALAAKLKQDLGAVQESEKGLKGKLAELQGELDRLKSEVSDYRSQKEADAQALAALKEELKELKAHHAETEKELAQTTESLAAAKAEAEKLKARTQELESQLATTREQLNQARQEARTHAGAKEEVARKSAQINHLETQLGRLTVAQQELEGTLLTTMGDFEKLQKSYLELQAKSGGEAKGAQEAIARRKEAEAELEKLREKLRVEEEKLKKARQQVEEVEKEKEDAEQDAAKGKAALGKLETELQKARRELGDLQLGQSQLTREVTALRERFLSIEPVRYQLASADVVAQQQRVLAEVRQILEVYPETHFAIKGHTCNLGSKEGNQKLSEQRAAGLRDFLVAAGLAETLFTEVRGCGDNEPEASNESEQGRRQNRRVEITVQPTPQG</sequence>
<dbReference type="InterPro" id="IPR006665">
    <property type="entry name" value="OmpA-like"/>
</dbReference>
<dbReference type="CDD" id="cd07185">
    <property type="entry name" value="OmpA_C-like"/>
    <property type="match status" value="1"/>
</dbReference>
<feature type="compositionally biased region" description="Basic and acidic residues" evidence="3">
    <location>
        <begin position="306"/>
        <end position="315"/>
    </location>
</feature>
<dbReference type="GO" id="GO:0016020">
    <property type="term" value="C:membrane"/>
    <property type="evidence" value="ECO:0007669"/>
    <property type="project" value="UniProtKB-UniRule"/>
</dbReference>
<evidence type="ECO:0000313" key="5">
    <source>
        <dbReference type="EMBL" id="MBK1832914.1"/>
    </source>
</evidence>
<dbReference type="SUPFAM" id="SSF103088">
    <property type="entry name" value="OmpA-like"/>
    <property type="match status" value="1"/>
</dbReference>
<proteinExistence type="predicted"/>
<dbReference type="AlphaFoldDB" id="A0A934RPV5"/>
<reference evidence="5" key="1">
    <citation type="submission" date="2021-01" db="EMBL/GenBank/DDBJ databases">
        <title>Modified the classification status of verrucomicrobia.</title>
        <authorList>
            <person name="Feng X."/>
        </authorList>
    </citation>
    <scope>NUCLEOTIDE SEQUENCE</scope>
    <source>
        <strain evidence="5">KCTC 12986</strain>
    </source>
</reference>
<feature type="region of interest" description="Disordered" evidence="3">
    <location>
        <begin position="749"/>
        <end position="782"/>
    </location>
</feature>
<dbReference type="InterPro" id="IPR050330">
    <property type="entry name" value="Bact_OuterMem_StrucFunc"/>
</dbReference>
<dbReference type="EMBL" id="JAENIO010000004">
    <property type="protein sequence ID" value="MBK1832914.1"/>
    <property type="molecule type" value="Genomic_DNA"/>
</dbReference>
<dbReference type="Proteomes" id="UP000604083">
    <property type="component" value="Unassembled WGS sequence"/>
</dbReference>